<reference evidence="7" key="1">
    <citation type="journal article" date="2019" name="Int. J. Syst. Evol. Microbiol.">
        <title>The Global Catalogue of Microorganisms (GCM) 10K type strain sequencing project: providing services to taxonomists for standard genome sequencing and annotation.</title>
        <authorList>
            <consortium name="The Broad Institute Genomics Platform"/>
            <consortium name="The Broad Institute Genome Sequencing Center for Infectious Disease"/>
            <person name="Wu L."/>
            <person name="Ma J."/>
        </authorList>
    </citation>
    <scope>NUCLEOTIDE SEQUENCE [LARGE SCALE GENOMIC DNA]</scope>
    <source>
        <strain evidence="7">CCUG 55590</strain>
    </source>
</reference>
<protein>
    <submittedName>
        <fullName evidence="6">RDD family protein</fullName>
    </submittedName>
</protein>
<evidence type="ECO:0000256" key="4">
    <source>
        <dbReference type="ARBA" id="ARBA00023136"/>
    </source>
</evidence>
<evidence type="ECO:0000256" key="1">
    <source>
        <dbReference type="ARBA" id="ARBA00004141"/>
    </source>
</evidence>
<keyword evidence="3" id="KW-1133">Transmembrane helix</keyword>
<comment type="subcellular location">
    <subcellularLocation>
        <location evidence="1">Membrane</location>
        <topology evidence="1">Multi-pass membrane protein</topology>
    </subcellularLocation>
</comment>
<gene>
    <name evidence="6" type="ORF">ACFQO8_11695</name>
</gene>
<keyword evidence="4" id="KW-0472">Membrane</keyword>
<feature type="domain" description="RDD" evidence="5">
    <location>
        <begin position="7"/>
        <end position="92"/>
    </location>
</feature>
<name>A0ABW2PNE5_9BACL</name>
<dbReference type="EMBL" id="JBHTCE010000002">
    <property type="protein sequence ID" value="MFC7390807.1"/>
    <property type="molecule type" value="Genomic_DNA"/>
</dbReference>
<organism evidence="6 7">
    <name type="scientific">Exiguobacterium aestuarii</name>
    <dbReference type="NCBI Taxonomy" id="273527"/>
    <lineage>
        <taxon>Bacteria</taxon>
        <taxon>Bacillati</taxon>
        <taxon>Bacillota</taxon>
        <taxon>Bacilli</taxon>
        <taxon>Bacillales</taxon>
        <taxon>Bacillales Family XII. Incertae Sedis</taxon>
        <taxon>Exiguobacterium</taxon>
    </lineage>
</organism>
<evidence type="ECO:0000313" key="7">
    <source>
        <dbReference type="Proteomes" id="UP001596439"/>
    </source>
</evidence>
<evidence type="ECO:0000313" key="6">
    <source>
        <dbReference type="EMBL" id="MFC7390807.1"/>
    </source>
</evidence>
<comment type="caution">
    <text evidence="6">The sequence shown here is derived from an EMBL/GenBank/DDBJ whole genome shotgun (WGS) entry which is preliminary data.</text>
</comment>
<proteinExistence type="predicted"/>
<dbReference type="RefSeq" id="WP_214790288.1">
    <property type="nucleotide sequence ID" value="NZ_JANIEL010000033.1"/>
</dbReference>
<sequence>MNPLTKKRTKAVLIDSVIAGIVSVGVEQFVRKKVKSEFVHAVVTPTLLTYAMEACQMRRGGQTIGYKLMGLELKNDDGTDVTAKQALQRALYRDTLSAVRYWKDREHFEQEEGAVLPHDARYHMHVSEKN</sequence>
<dbReference type="InterPro" id="IPR010432">
    <property type="entry name" value="RDD"/>
</dbReference>
<dbReference type="Proteomes" id="UP001596439">
    <property type="component" value="Unassembled WGS sequence"/>
</dbReference>
<dbReference type="Pfam" id="PF06271">
    <property type="entry name" value="RDD"/>
    <property type="match status" value="1"/>
</dbReference>
<keyword evidence="2" id="KW-0812">Transmembrane</keyword>
<evidence type="ECO:0000259" key="5">
    <source>
        <dbReference type="Pfam" id="PF06271"/>
    </source>
</evidence>
<keyword evidence="7" id="KW-1185">Reference proteome</keyword>
<evidence type="ECO:0000256" key="2">
    <source>
        <dbReference type="ARBA" id="ARBA00022692"/>
    </source>
</evidence>
<accession>A0ABW2PNE5</accession>
<evidence type="ECO:0000256" key="3">
    <source>
        <dbReference type="ARBA" id="ARBA00022989"/>
    </source>
</evidence>